<reference evidence="2" key="1">
    <citation type="submission" date="2017-08" db="EMBL/GenBank/DDBJ databases">
        <authorList>
            <person name="Imhoff J.F."/>
            <person name="Rahn T."/>
            <person name="Kuenzel S."/>
            <person name="Neulinger S.C."/>
        </authorList>
    </citation>
    <scope>NUCLEOTIDE SEQUENCE</scope>
    <source>
        <strain evidence="2">IM 151</strain>
    </source>
</reference>
<comment type="caution">
    <text evidence="2">The sequence shown here is derived from an EMBL/GenBank/DDBJ whole genome shotgun (WGS) entry which is preliminary data.</text>
</comment>
<dbReference type="InterPro" id="IPR046863">
    <property type="entry name" value="MbnP-like_dom"/>
</dbReference>
<name>A0ABS1DT63_RUBGE</name>
<evidence type="ECO:0000313" key="3">
    <source>
        <dbReference type="Proteomes" id="UP001041814"/>
    </source>
</evidence>
<dbReference type="PROSITE" id="PS51257">
    <property type="entry name" value="PROKAR_LIPOPROTEIN"/>
    <property type="match status" value="1"/>
</dbReference>
<reference evidence="2" key="2">
    <citation type="journal article" date="2020" name="Microorganisms">
        <title>Osmotic Adaptation and Compatible Solute Biosynthesis of Phototrophic Bacteria as Revealed from Genome Analyses.</title>
        <authorList>
            <person name="Imhoff J.F."/>
            <person name="Rahn T."/>
            <person name="Kunzel S."/>
            <person name="Keller A."/>
            <person name="Neulinger S.C."/>
        </authorList>
    </citation>
    <scope>NUCLEOTIDE SEQUENCE</scope>
    <source>
        <strain evidence="2">IM 151</strain>
    </source>
</reference>
<dbReference type="EMBL" id="NRRU01000022">
    <property type="protein sequence ID" value="MBK1712673.1"/>
    <property type="molecule type" value="Genomic_DNA"/>
</dbReference>
<evidence type="ECO:0000313" key="2">
    <source>
        <dbReference type="EMBL" id="MBK1712673.1"/>
    </source>
</evidence>
<dbReference type="NCBIfam" id="TIGR04052">
    <property type="entry name" value="MbnP_like_WxW"/>
    <property type="match status" value="1"/>
</dbReference>
<feature type="domain" description="Copper-binding protein MbnP-like" evidence="1">
    <location>
        <begin position="33"/>
        <end position="263"/>
    </location>
</feature>
<accession>A0ABS1DT63</accession>
<dbReference type="RefSeq" id="WP_200378321.1">
    <property type="nucleotide sequence ID" value="NZ_NRRU01000022.1"/>
</dbReference>
<evidence type="ECO:0000259" key="1">
    <source>
        <dbReference type="Pfam" id="PF20243"/>
    </source>
</evidence>
<organism evidence="2 3">
    <name type="scientific">Rubrivivax gelatinosus</name>
    <name type="common">Rhodocyclus gelatinosus</name>
    <name type="synonym">Rhodopseudomonas gelatinosa</name>
    <dbReference type="NCBI Taxonomy" id="28068"/>
    <lineage>
        <taxon>Bacteria</taxon>
        <taxon>Pseudomonadati</taxon>
        <taxon>Pseudomonadota</taxon>
        <taxon>Betaproteobacteria</taxon>
        <taxon>Burkholderiales</taxon>
        <taxon>Sphaerotilaceae</taxon>
        <taxon>Rubrivivax</taxon>
    </lineage>
</organism>
<dbReference type="InterPro" id="IPR023977">
    <property type="entry name" value="MbnP-like"/>
</dbReference>
<dbReference type="Pfam" id="PF20243">
    <property type="entry name" value="MbnP"/>
    <property type="match status" value="1"/>
</dbReference>
<gene>
    <name evidence="2" type="ORF">CKO43_07760</name>
</gene>
<protein>
    <submittedName>
        <fullName evidence="2">Metallo-mystery pair system four-Cys motif protein</fullName>
    </submittedName>
</protein>
<keyword evidence="3" id="KW-1185">Reference proteome</keyword>
<proteinExistence type="predicted"/>
<dbReference type="Proteomes" id="UP001041814">
    <property type="component" value="Unassembled WGS sequence"/>
</dbReference>
<sequence>MKQHGFIPSALTLGAFALLSACGGGGGGDDSPKTVTLEFAAVAGSTPVACGSTVSGLGSGAVDAAVQDLRFYISNVKLVKADGTELALTLGANDDWNYSSGGNTLTLIDLEDASGNCSSGTTATNARITGTVPAGDYVGVKMTMGVPFALNHSDYAAAPAPLDLQAMAWSWQSGRKFAKLEFVDPAGTAGSWTAKSFYVHLGSTGCTGNPASGETVSCVASNRMDFSLARFDPSTQKIAVDVAALLAGTDITVNRASAPGCMSGGTDPECLHVFESFALDWKADGTGTGLPINGGAAQTLFKAVSK</sequence>